<dbReference type="InterPro" id="IPR036775">
    <property type="entry name" value="DNA_pol_Y-fam_lit_finger_sf"/>
</dbReference>
<dbReference type="PROSITE" id="PS51908">
    <property type="entry name" value="ZF_UBZ4"/>
    <property type="match status" value="2"/>
</dbReference>
<keyword evidence="12" id="KW-0479">Metal-binding</keyword>
<dbReference type="FunFam" id="3.30.160.60:FF:000807">
    <property type="entry name" value="Polymerase (DNA directed) kappa"/>
    <property type="match status" value="1"/>
</dbReference>
<comment type="subcellular location">
    <subcellularLocation>
        <location evidence="3">Nucleus</location>
    </subcellularLocation>
</comment>
<keyword evidence="9" id="KW-0808">Transferase</keyword>
<dbReference type="FunFam" id="3.40.1170.60:FF:000002">
    <property type="entry name" value="Polymerase (DNA directed) kappa"/>
    <property type="match status" value="1"/>
</dbReference>
<dbReference type="PROSITE" id="PS50173">
    <property type="entry name" value="UMUC"/>
    <property type="match status" value="1"/>
</dbReference>
<dbReference type="InterPro" id="IPR006642">
    <property type="entry name" value="Rad18_UBZ4"/>
</dbReference>
<keyword evidence="17" id="KW-0460">Magnesium</keyword>
<dbReference type="GO" id="GO:0006260">
    <property type="term" value="P:DNA replication"/>
    <property type="evidence" value="ECO:0007669"/>
    <property type="project" value="UniProtKB-KW"/>
</dbReference>
<evidence type="ECO:0000256" key="16">
    <source>
        <dbReference type="ARBA" id="ARBA00022833"/>
    </source>
</evidence>
<evidence type="ECO:0000256" key="9">
    <source>
        <dbReference type="ARBA" id="ARBA00022679"/>
    </source>
</evidence>
<evidence type="ECO:0000313" key="32">
    <source>
        <dbReference type="Proteomes" id="UP000053258"/>
    </source>
</evidence>
<dbReference type="Pfam" id="PF11798">
    <property type="entry name" value="IMS_HHH"/>
    <property type="match status" value="1"/>
</dbReference>
<dbReference type="SUPFAM" id="SSF100879">
    <property type="entry name" value="Lesion bypass DNA polymerase (Y-family), little finger domain"/>
    <property type="match status" value="1"/>
</dbReference>
<dbReference type="SUPFAM" id="SSF56672">
    <property type="entry name" value="DNA/RNA polymerases"/>
    <property type="match status" value="1"/>
</dbReference>
<evidence type="ECO:0000256" key="7">
    <source>
        <dbReference type="ARBA" id="ARBA00022457"/>
    </source>
</evidence>
<evidence type="ECO:0000256" key="27">
    <source>
        <dbReference type="SAM" id="MobiDB-lite"/>
    </source>
</evidence>
<dbReference type="InterPro" id="IPR043502">
    <property type="entry name" value="DNA/RNA_pol_sf"/>
</dbReference>
<keyword evidence="16" id="KW-0862">Zinc</keyword>
<protein>
    <recommendedName>
        <fullName evidence="6">DNA polymerase kappa</fullName>
        <ecNumber evidence="5">2.7.7.7</ecNumber>
    </recommendedName>
    <alternativeName>
        <fullName evidence="25">DINB protein</fullName>
    </alternativeName>
</protein>
<keyword evidence="18" id="KW-0239">DNA-directed DNA polymerase</keyword>
<dbReference type="InterPro" id="IPR001126">
    <property type="entry name" value="UmuC"/>
</dbReference>
<organism evidence="31 32">
    <name type="scientific">Manacus vitellinus</name>
    <name type="common">golden-collared manakin</name>
    <dbReference type="NCBI Taxonomy" id="328815"/>
    <lineage>
        <taxon>Eukaryota</taxon>
        <taxon>Metazoa</taxon>
        <taxon>Chordata</taxon>
        <taxon>Craniata</taxon>
        <taxon>Vertebrata</taxon>
        <taxon>Euteleostomi</taxon>
        <taxon>Archelosauria</taxon>
        <taxon>Archosauria</taxon>
        <taxon>Dinosauria</taxon>
        <taxon>Saurischia</taxon>
        <taxon>Theropoda</taxon>
        <taxon>Coelurosauria</taxon>
        <taxon>Aves</taxon>
        <taxon>Neognathae</taxon>
        <taxon>Neoaves</taxon>
        <taxon>Telluraves</taxon>
        <taxon>Australaves</taxon>
        <taxon>Passeriformes</taxon>
        <taxon>Pipridae</taxon>
        <taxon>Manacus</taxon>
    </lineage>
</organism>
<keyword evidence="21" id="KW-0539">Nucleus</keyword>
<evidence type="ECO:0000256" key="8">
    <source>
        <dbReference type="ARBA" id="ARBA00022634"/>
    </source>
</evidence>
<evidence type="ECO:0000256" key="17">
    <source>
        <dbReference type="ARBA" id="ARBA00022842"/>
    </source>
</evidence>
<sequence>MDDKKKVANSSCDDGFLLRMGLNDNKAGMQGLDKEKINKIIMEATKGSRFYENELKKDQQVNQRIEKMMQLKEKITTQQLLKAQLQVDKLVVELEQTRNLSSTIVHIDMDAFYAAVEMRDNPELKEKPIAVGSMSMLSTSNYHARRFGVRAAMPGFIAKKLCPHLTIVPLNFEKYGKVSKEVREILAEYDPNFMPMGLDEAYLNITEHLEERLNWPEDRRRFFFNTENPTGVDKDDMNMSDKFNEGECSSSPVLFEDNTSHLKQRSQSVENSVVFGTSAEEVVKEIRFRIEQKTQLTASAGIAPNTMLAKMCSDRNKPNGQYRITPERQAVLDFLKDLPIRKVPGIGKVTEKMLKALGIVTCSELYQQRALLSLLFSEISWRNFLDISLGLGSTHLEKDGERKSMSTESAPCCAQISTRSCLWLKGPYRCYIIIVSVSMTCLTFFLFYILFFPKGKTVTLKLKNVNFEVKTRASTVLSSVSTEEEIFAVAKDLLGTEIDSVAPHPLRIRLMGVRVSGFLSEEEKKYQQKSITSFLKSGKEIGFPRLQPEKSNQEYFTKSSEASHRGSFFDQKRAARLLNSENLPPNEAVGKQLFHDRKSSANFVEETKKLTSLQSSNVCKIFTCPVCFEEQSSDNLEELNRHIDECLNGTFVKDTMEISKNDKSREDTLNTLPHFRNENENGDEWQKNKTDQLARTDQSASMSDSFTNNSTEKFAQIVSDKSHREQQPSNLSDIARNVECLFPKRISQGNEDHFEKTEHTAGTSLSCFFEAKEGSVLVCPVCNTEQKTTSLVSFNRHVDVCLNKGCIYYSSYLLVQLEYFGNGVFELFGTLRFLLQARFRALSKEQQCTNPSQGTKRSGLTTSQSVSKKTKLSNSKHTIKMFFK</sequence>
<dbReference type="CDD" id="cd03586">
    <property type="entry name" value="PolY_Pol_IV_kappa"/>
    <property type="match status" value="1"/>
</dbReference>
<feature type="region of interest" description="Disordered" evidence="27">
    <location>
        <begin position="662"/>
        <end position="707"/>
    </location>
</feature>
<evidence type="ECO:0000259" key="30">
    <source>
        <dbReference type="PROSITE" id="PS51908"/>
    </source>
</evidence>
<evidence type="ECO:0000256" key="19">
    <source>
        <dbReference type="ARBA" id="ARBA00023125"/>
    </source>
</evidence>
<feature type="transmembrane region" description="Helical" evidence="28">
    <location>
        <begin position="431"/>
        <end position="451"/>
    </location>
</feature>
<dbReference type="PANTHER" id="PTHR11076">
    <property type="entry name" value="DNA REPAIR POLYMERASE UMUC / TRANSFERASE FAMILY MEMBER"/>
    <property type="match status" value="1"/>
</dbReference>
<dbReference type="EC" id="2.7.7.7" evidence="5"/>
<keyword evidence="14 26" id="KW-0227">DNA damage</keyword>
<dbReference type="Pfam" id="PF11799">
    <property type="entry name" value="IMS_C"/>
    <property type="match status" value="1"/>
</dbReference>
<feature type="domain" description="UBZ4-type" evidence="30">
    <location>
        <begin position="776"/>
        <end position="806"/>
    </location>
</feature>
<dbReference type="Gene3D" id="3.30.1490.100">
    <property type="entry name" value="DNA polymerase, Y-family, little finger domain"/>
    <property type="match status" value="1"/>
</dbReference>
<keyword evidence="8" id="KW-0237">DNA synthesis</keyword>
<evidence type="ECO:0000256" key="18">
    <source>
        <dbReference type="ARBA" id="ARBA00022932"/>
    </source>
</evidence>
<keyword evidence="20 26" id="KW-0234">DNA repair</keyword>
<comment type="similarity">
    <text evidence="4">Belongs to the DNA polymerase type-Y family.</text>
</comment>
<evidence type="ECO:0000256" key="5">
    <source>
        <dbReference type="ARBA" id="ARBA00012417"/>
    </source>
</evidence>
<evidence type="ECO:0000256" key="6">
    <source>
        <dbReference type="ARBA" id="ARBA00016178"/>
    </source>
</evidence>
<dbReference type="SMART" id="SM00734">
    <property type="entry name" value="ZnF_Rad18"/>
    <property type="match status" value="2"/>
</dbReference>
<keyword evidence="22" id="KW-0704">Schiff base</keyword>
<keyword evidence="28" id="KW-0472">Membrane</keyword>
<evidence type="ECO:0000256" key="26">
    <source>
        <dbReference type="PROSITE-ProRule" id="PRU01256"/>
    </source>
</evidence>
<keyword evidence="7" id="KW-0515">Mutator protein</keyword>
<dbReference type="EMBL" id="KL670487">
    <property type="protein sequence ID" value="KFW79135.1"/>
    <property type="molecule type" value="Genomic_DNA"/>
</dbReference>
<comment type="cofactor">
    <cofactor evidence="1">
        <name>Mn(2+)</name>
        <dbReference type="ChEBI" id="CHEBI:29035"/>
    </cofactor>
</comment>
<dbReference type="FunFam" id="1.10.150.810:FF:000001">
    <property type="entry name" value="DNA polymerase kappa"/>
    <property type="match status" value="1"/>
</dbReference>
<evidence type="ECO:0000256" key="15">
    <source>
        <dbReference type="ARBA" id="ARBA00022771"/>
    </source>
</evidence>
<evidence type="ECO:0000259" key="29">
    <source>
        <dbReference type="PROSITE" id="PS50173"/>
    </source>
</evidence>
<dbReference type="PANTHER" id="PTHR11076:SF33">
    <property type="entry name" value="DNA POLYMERASE KAPPA"/>
    <property type="match status" value="1"/>
</dbReference>
<dbReference type="InterPro" id="IPR022880">
    <property type="entry name" value="DNApol_IV"/>
</dbReference>
<dbReference type="Gene3D" id="3.40.1170.60">
    <property type="match status" value="1"/>
</dbReference>
<keyword evidence="11" id="KW-0235">DNA replication</keyword>
<comment type="cofactor">
    <cofactor evidence="2">
        <name>Mg(2+)</name>
        <dbReference type="ChEBI" id="CHEBI:18420"/>
    </cofactor>
</comment>
<gene>
    <name evidence="31" type="ORF">N305_02344</name>
</gene>
<dbReference type="Gene3D" id="1.10.150.810">
    <property type="match status" value="1"/>
</dbReference>
<reference evidence="31 32" key="1">
    <citation type="submission" date="2014-06" db="EMBL/GenBank/DDBJ databases">
        <title>Genome evolution of avian class.</title>
        <authorList>
            <person name="Zhang G."/>
            <person name="Li C."/>
        </authorList>
    </citation>
    <scope>NUCLEOTIDE SEQUENCE [LARGE SCALE GENOMIC DNA]</scope>
    <source>
        <strain evidence="31">BGI_N305</strain>
    </source>
</reference>
<dbReference type="FunFam" id="3.30.1490.100:FF:000004">
    <property type="entry name" value="DNA polymerase IV"/>
    <property type="match status" value="1"/>
</dbReference>
<evidence type="ECO:0000256" key="10">
    <source>
        <dbReference type="ARBA" id="ARBA00022695"/>
    </source>
</evidence>
<feature type="compositionally biased region" description="Basic and acidic residues" evidence="27">
    <location>
        <begin position="675"/>
        <end position="694"/>
    </location>
</feature>
<evidence type="ECO:0000256" key="14">
    <source>
        <dbReference type="ARBA" id="ARBA00022763"/>
    </source>
</evidence>
<dbReference type="Gene3D" id="3.30.70.270">
    <property type="match status" value="1"/>
</dbReference>
<evidence type="ECO:0000256" key="2">
    <source>
        <dbReference type="ARBA" id="ARBA00001946"/>
    </source>
</evidence>
<dbReference type="Gene3D" id="1.10.150.20">
    <property type="entry name" value="5' to 3' exonuclease, C-terminal subdomain"/>
    <property type="match status" value="1"/>
</dbReference>
<dbReference type="InterPro" id="IPR050116">
    <property type="entry name" value="DNA_polymerase-Y"/>
</dbReference>
<comment type="function">
    <text evidence="24">DNA polymerase specifically involved in DNA repair. Plays an important role in translesion synthesis, where the normal high-fidelity DNA polymerases cannot proceed and DNA synthesis stalls. Depending on the context, it inserts the correct base, but causes frequent base transitions, transversions and frameshifts. Lacks 3'-5' proofreading exonuclease activity. Forms a Schiff base with 5'-deoxyribose phosphate at abasic sites, but does not have lyase activity.</text>
</comment>
<evidence type="ECO:0000256" key="1">
    <source>
        <dbReference type="ARBA" id="ARBA00001936"/>
    </source>
</evidence>
<dbReference type="InterPro" id="IPR017961">
    <property type="entry name" value="DNA_pol_Y-fam_little_finger"/>
</dbReference>
<dbReference type="InterPro" id="IPR024728">
    <property type="entry name" value="PolY_HhH_motif"/>
</dbReference>
<evidence type="ECO:0000256" key="4">
    <source>
        <dbReference type="ARBA" id="ARBA00010945"/>
    </source>
</evidence>
<evidence type="ECO:0000256" key="25">
    <source>
        <dbReference type="ARBA" id="ARBA00075994"/>
    </source>
</evidence>
<accession>A0A093PY83</accession>
<dbReference type="GO" id="GO:0042276">
    <property type="term" value="P:error-prone translesion synthesis"/>
    <property type="evidence" value="ECO:0007669"/>
    <property type="project" value="TreeGrafter"/>
</dbReference>
<evidence type="ECO:0000256" key="11">
    <source>
        <dbReference type="ARBA" id="ARBA00022705"/>
    </source>
</evidence>
<evidence type="ECO:0000256" key="21">
    <source>
        <dbReference type="ARBA" id="ARBA00023242"/>
    </source>
</evidence>
<dbReference type="GO" id="GO:0008270">
    <property type="term" value="F:zinc ion binding"/>
    <property type="evidence" value="ECO:0007669"/>
    <property type="project" value="UniProtKB-KW"/>
</dbReference>
<evidence type="ECO:0000256" key="22">
    <source>
        <dbReference type="ARBA" id="ARBA00023270"/>
    </source>
</evidence>
<evidence type="ECO:0000256" key="13">
    <source>
        <dbReference type="ARBA" id="ARBA00022737"/>
    </source>
</evidence>
<keyword evidence="19" id="KW-0238">DNA-binding</keyword>
<feature type="domain" description="UmuC" evidence="29">
    <location>
        <begin position="104"/>
        <end position="347"/>
    </location>
</feature>
<dbReference type="STRING" id="328815.ENSMVIP00005020332"/>
<dbReference type="OrthoDB" id="1747274at2759"/>
<keyword evidence="10" id="KW-0548">Nucleotidyltransferase</keyword>
<dbReference type="InterPro" id="IPR043128">
    <property type="entry name" value="Rev_trsase/Diguanyl_cyclase"/>
</dbReference>
<feature type="compositionally biased region" description="Polar residues" evidence="27">
    <location>
        <begin position="695"/>
        <end position="707"/>
    </location>
</feature>
<keyword evidence="28" id="KW-0812">Transmembrane</keyword>
<dbReference type="GO" id="GO:0006281">
    <property type="term" value="P:DNA repair"/>
    <property type="evidence" value="ECO:0007669"/>
    <property type="project" value="UniProtKB-KW"/>
</dbReference>
<comment type="catalytic activity">
    <reaction evidence="23">
        <text>DNA(n) + a 2'-deoxyribonucleoside 5'-triphosphate = DNA(n+1) + diphosphate</text>
        <dbReference type="Rhea" id="RHEA:22508"/>
        <dbReference type="Rhea" id="RHEA-COMP:17339"/>
        <dbReference type="Rhea" id="RHEA-COMP:17340"/>
        <dbReference type="ChEBI" id="CHEBI:33019"/>
        <dbReference type="ChEBI" id="CHEBI:61560"/>
        <dbReference type="ChEBI" id="CHEBI:173112"/>
        <dbReference type="EC" id="2.7.7.7"/>
    </reaction>
</comment>
<dbReference type="Gene3D" id="3.30.160.60">
    <property type="entry name" value="Classic Zinc Finger"/>
    <property type="match status" value="2"/>
</dbReference>
<keyword evidence="15 26" id="KW-0863">Zinc-finger</keyword>
<evidence type="ECO:0000313" key="31">
    <source>
        <dbReference type="EMBL" id="KFW79135.1"/>
    </source>
</evidence>
<keyword evidence="13" id="KW-0677">Repeat</keyword>
<dbReference type="AlphaFoldDB" id="A0A093PY83"/>
<dbReference type="FunFam" id="1.10.150.20:FF:000039">
    <property type="entry name" value="Polymerase (DNA directed) kappa"/>
    <property type="match status" value="1"/>
</dbReference>
<feature type="domain" description="UBZ4-type" evidence="30">
    <location>
        <begin position="621"/>
        <end position="651"/>
    </location>
</feature>
<evidence type="ECO:0000256" key="3">
    <source>
        <dbReference type="ARBA" id="ARBA00004123"/>
    </source>
</evidence>
<evidence type="ECO:0000256" key="20">
    <source>
        <dbReference type="ARBA" id="ARBA00023204"/>
    </source>
</evidence>
<dbReference type="GO" id="GO:0003887">
    <property type="term" value="F:DNA-directed DNA polymerase activity"/>
    <property type="evidence" value="ECO:0007669"/>
    <property type="project" value="UniProtKB-KW"/>
</dbReference>
<dbReference type="GO" id="GO:0003684">
    <property type="term" value="F:damaged DNA binding"/>
    <property type="evidence" value="ECO:0007669"/>
    <property type="project" value="InterPro"/>
</dbReference>
<evidence type="ECO:0000256" key="28">
    <source>
        <dbReference type="SAM" id="Phobius"/>
    </source>
</evidence>
<evidence type="ECO:0000256" key="12">
    <source>
        <dbReference type="ARBA" id="ARBA00022723"/>
    </source>
</evidence>
<dbReference type="Pfam" id="PF00817">
    <property type="entry name" value="IMS"/>
    <property type="match status" value="1"/>
</dbReference>
<keyword evidence="32" id="KW-1185">Reference proteome</keyword>
<name>A0A093PY83_9PASS</name>
<dbReference type="FunFam" id="1.10.150.810:FF:000002">
    <property type="entry name" value="Polymerase (DNA directed) kappa"/>
    <property type="match status" value="1"/>
</dbReference>
<evidence type="ECO:0000256" key="24">
    <source>
        <dbReference type="ARBA" id="ARBA00054552"/>
    </source>
</evidence>
<evidence type="ECO:0000256" key="23">
    <source>
        <dbReference type="ARBA" id="ARBA00049244"/>
    </source>
</evidence>
<dbReference type="Proteomes" id="UP000053258">
    <property type="component" value="Unassembled WGS sequence"/>
</dbReference>
<keyword evidence="28" id="KW-1133">Transmembrane helix</keyword>
<proteinExistence type="inferred from homology"/>
<dbReference type="GO" id="GO:0005634">
    <property type="term" value="C:nucleus"/>
    <property type="evidence" value="ECO:0007669"/>
    <property type="project" value="UniProtKB-SubCell"/>
</dbReference>